<feature type="transmembrane region" description="Helical" evidence="7">
    <location>
        <begin position="128"/>
        <end position="149"/>
    </location>
</feature>
<evidence type="ECO:0000256" key="4">
    <source>
        <dbReference type="ARBA" id="ARBA00022692"/>
    </source>
</evidence>
<evidence type="ECO:0000256" key="1">
    <source>
        <dbReference type="ARBA" id="ARBA00004651"/>
    </source>
</evidence>
<evidence type="ECO:0000256" key="8">
    <source>
        <dbReference type="SAM" id="MobiDB-lite"/>
    </source>
</evidence>
<keyword evidence="6 7" id="KW-0472">Membrane</keyword>
<feature type="transmembrane region" description="Helical" evidence="7">
    <location>
        <begin position="32"/>
        <end position="51"/>
    </location>
</feature>
<reference evidence="10 11" key="1">
    <citation type="submission" date="2020-07" db="EMBL/GenBank/DDBJ databases">
        <title>Sequencing the genomes of 1000 actinobacteria strains.</title>
        <authorList>
            <person name="Klenk H.-P."/>
        </authorList>
    </citation>
    <scope>NUCLEOTIDE SEQUENCE [LARGE SCALE GENOMIC DNA]</scope>
    <source>
        <strain evidence="10 11">DSM 23871</strain>
    </source>
</reference>
<dbReference type="PANTHER" id="PTHR43744">
    <property type="entry name" value="ABC TRANSPORTER PERMEASE PROTEIN MG189-RELATED-RELATED"/>
    <property type="match status" value="1"/>
</dbReference>
<dbReference type="RefSeq" id="WP_179457627.1">
    <property type="nucleotide sequence ID" value="NZ_BAAAPX010000001.1"/>
</dbReference>
<evidence type="ECO:0000256" key="7">
    <source>
        <dbReference type="RuleBase" id="RU363032"/>
    </source>
</evidence>
<dbReference type="Gene3D" id="1.10.3720.10">
    <property type="entry name" value="MetI-like"/>
    <property type="match status" value="1"/>
</dbReference>
<evidence type="ECO:0000256" key="6">
    <source>
        <dbReference type="ARBA" id="ARBA00023136"/>
    </source>
</evidence>
<comment type="caution">
    <text evidence="10">The sequence shown here is derived from an EMBL/GenBank/DDBJ whole genome shotgun (WGS) entry which is preliminary data.</text>
</comment>
<evidence type="ECO:0000256" key="3">
    <source>
        <dbReference type="ARBA" id="ARBA00022475"/>
    </source>
</evidence>
<organism evidence="10 11">
    <name type="scientific">Leifsonia soli</name>
    <dbReference type="NCBI Taxonomy" id="582665"/>
    <lineage>
        <taxon>Bacteria</taxon>
        <taxon>Bacillati</taxon>
        <taxon>Actinomycetota</taxon>
        <taxon>Actinomycetes</taxon>
        <taxon>Micrococcales</taxon>
        <taxon>Microbacteriaceae</taxon>
        <taxon>Leifsonia</taxon>
    </lineage>
</organism>
<feature type="region of interest" description="Disordered" evidence="8">
    <location>
        <begin position="1"/>
        <end position="26"/>
    </location>
</feature>
<evidence type="ECO:0000256" key="2">
    <source>
        <dbReference type="ARBA" id="ARBA00022448"/>
    </source>
</evidence>
<keyword evidence="2 7" id="KW-0813">Transport</keyword>
<dbReference type="InterPro" id="IPR000515">
    <property type="entry name" value="MetI-like"/>
</dbReference>
<dbReference type="PROSITE" id="PS50928">
    <property type="entry name" value="ABC_TM1"/>
    <property type="match status" value="1"/>
</dbReference>
<keyword evidence="4 7" id="KW-0812">Transmembrane</keyword>
<dbReference type="GO" id="GO:0055085">
    <property type="term" value="P:transmembrane transport"/>
    <property type="evidence" value="ECO:0007669"/>
    <property type="project" value="InterPro"/>
</dbReference>
<proteinExistence type="inferred from homology"/>
<evidence type="ECO:0000256" key="5">
    <source>
        <dbReference type="ARBA" id="ARBA00022989"/>
    </source>
</evidence>
<evidence type="ECO:0000259" key="9">
    <source>
        <dbReference type="PROSITE" id="PS50928"/>
    </source>
</evidence>
<dbReference type="InterPro" id="IPR035906">
    <property type="entry name" value="MetI-like_sf"/>
</dbReference>
<dbReference type="PANTHER" id="PTHR43744:SF12">
    <property type="entry name" value="ABC TRANSPORTER PERMEASE PROTEIN MG189-RELATED"/>
    <property type="match status" value="1"/>
</dbReference>
<sequence length="297" mass="32583">MSTESLVAPGSVRPRSGRRSAGRAASTGERNWGAHIVLIIASLAMLFPFLWQIKLSVSSEADIMAVPPTFWPTSFEWQNFVEVFQRLPLLNQFWVSVAVTLLRTGAQIVLCSMAGYAFARMRFPLKGVLLGLILSILMVPGQVYLIPQYQIIQGFGLLDTIVGIALPGLFSAFGTFLMMQFFRSMPLELEQAARLDGCNSWQIFWRVMLPLAKPGIVSLAIITILSSWNDLLWPLVIASSPENMPLSVGLATLQGYRSSIHTGVLMAAALLAMAPVLVSFIILQRRVVEGIAFAGLK</sequence>
<dbReference type="GO" id="GO:0005886">
    <property type="term" value="C:plasma membrane"/>
    <property type="evidence" value="ECO:0007669"/>
    <property type="project" value="UniProtKB-SubCell"/>
</dbReference>
<protein>
    <submittedName>
        <fullName evidence="10">Multiple sugar transport system permease protein</fullName>
    </submittedName>
</protein>
<accession>A0A852T2H2</accession>
<feature type="transmembrane region" description="Helical" evidence="7">
    <location>
        <begin position="93"/>
        <end position="116"/>
    </location>
</feature>
<keyword evidence="5 7" id="KW-1133">Transmembrane helix</keyword>
<keyword evidence="11" id="KW-1185">Reference proteome</keyword>
<feature type="transmembrane region" description="Helical" evidence="7">
    <location>
        <begin position="203"/>
        <end position="225"/>
    </location>
</feature>
<keyword evidence="3" id="KW-1003">Cell membrane</keyword>
<feature type="domain" description="ABC transmembrane type-1" evidence="9">
    <location>
        <begin position="93"/>
        <end position="283"/>
    </location>
</feature>
<gene>
    <name evidence="10" type="ORF">BJ963_003337</name>
</gene>
<comment type="subcellular location">
    <subcellularLocation>
        <location evidence="1 7">Cell membrane</location>
        <topology evidence="1 7">Multi-pass membrane protein</topology>
    </subcellularLocation>
</comment>
<keyword evidence="10" id="KW-0762">Sugar transport</keyword>
<feature type="transmembrane region" description="Helical" evidence="7">
    <location>
        <begin position="260"/>
        <end position="283"/>
    </location>
</feature>
<dbReference type="EMBL" id="JACCBJ010000001">
    <property type="protein sequence ID" value="NYD75818.1"/>
    <property type="molecule type" value="Genomic_DNA"/>
</dbReference>
<dbReference type="AlphaFoldDB" id="A0A852T2H2"/>
<dbReference type="Proteomes" id="UP000589620">
    <property type="component" value="Unassembled WGS sequence"/>
</dbReference>
<dbReference type="CDD" id="cd06261">
    <property type="entry name" value="TM_PBP2"/>
    <property type="match status" value="1"/>
</dbReference>
<dbReference type="Pfam" id="PF00528">
    <property type="entry name" value="BPD_transp_1"/>
    <property type="match status" value="1"/>
</dbReference>
<evidence type="ECO:0000313" key="11">
    <source>
        <dbReference type="Proteomes" id="UP000589620"/>
    </source>
</evidence>
<dbReference type="SUPFAM" id="SSF161098">
    <property type="entry name" value="MetI-like"/>
    <property type="match status" value="1"/>
</dbReference>
<evidence type="ECO:0000313" key="10">
    <source>
        <dbReference type="EMBL" id="NYD75818.1"/>
    </source>
</evidence>
<name>A0A852T2H2_9MICO</name>
<comment type="similarity">
    <text evidence="7">Belongs to the binding-protein-dependent transport system permease family.</text>
</comment>
<feature type="transmembrane region" description="Helical" evidence="7">
    <location>
        <begin position="161"/>
        <end position="182"/>
    </location>
</feature>